<gene>
    <name evidence="1" type="ORF">FRX31_014336</name>
</gene>
<reference evidence="1 2" key="1">
    <citation type="submission" date="2020-06" db="EMBL/GenBank/DDBJ databases">
        <title>Transcriptomic and genomic resources for Thalictrum thalictroides and T. hernandezii: Facilitating candidate gene discovery in an emerging model plant lineage.</title>
        <authorList>
            <person name="Arias T."/>
            <person name="Riano-Pachon D.M."/>
            <person name="Di Stilio V.S."/>
        </authorList>
    </citation>
    <scope>NUCLEOTIDE SEQUENCE [LARGE SCALE GENOMIC DNA]</scope>
    <source>
        <strain evidence="2">cv. WT478/WT964</strain>
        <tissue evidence="1">Leaves</tissue>
    </source>
</reference>
<keyword evidence="2" id="KW-1185">Reference proteome</keyword>
<proteinExistence type="predicted"/>
<accession>A0A7J6WGM6</accession>
<dbReference type="Proteomes" id="UP000554482">
    <property type="component" value="Unassembled WGS sequence"/>
</dbReference>
<dbReference type="AlphaFoldDB" id="A0A7J6WGM6"/>
<feature type="non-terminal residue" evidence="1">
    <location>
        <position position="1"/>
    </location>
</feature>
<dbReference type="EMBL" id="JABWDY010016475">
    <property type="protein sequence ID" value="KAF5196077.1"/>
    <property type="molecule type" value="Genomic_DNA"/>
</dbReference>
<protein>
    <submittedName>
        <fullName evidence="1">Uncharacterized protein</fullName>
    </submittedName>
</protein>
<evidence type="ECO:0000313" key="1">
    <source>
        <dbReference type="EMBL" id="KAF5196077.1"/>
    </source>
</evidence>
<comment type="caution">
    <text evidence="1">The sequence shown here is derived from an EMBL/GenBank/DDBJ whole genome shotgun (WGS) entry which is preliminary data.</text>
</comment>
<name>A0A7J6WGM6_THATH</name>
<evidence type="ECO:0000313" key="2">
    <source>
        <dbReference type="Proteomes" id="UP000554482"/>
    </source>
</evidence>
<sequence>EKKMSDLNKLVDNVTSSILNKEKTKEELGVRQSPRMKEAKEGKIVTKKDKIANIEIMNEKGYRQSEAIRCFQKLPHLNGLDHNKHEGNIVIISQGGNAEYSFWEVFQSFS</sequence>
<organism evidence="1 2">
    <name type="scientific">Thalictrum thalictroides</name>
    <name type="common">Rue-anemone</name>
    <name type="synonym">Anemone thalictroides</name>
    <dbReference type="NCBI Taxonomy" id="46969"/>
    <lineage>
        <taxon>Eukaryota</taxon>
        <taxon>Viridiplantae</taxon>
        <taxon>Streptophyta</taxon>
        <taxon>Embryophyta</taxon>
        <taxon>Tracheophyta</taxon>
        <taxon>Spermatophyta</taxon>
        <taxon>Magnoliopsida</taxon>
        <taxon>Ranunculales</taxon>
        <taxon>Ranunculaceae</taxon>
        <taxon>Thalictroideae</taxon>
        <taxon>Thalictrum</taxon>
    </lineage>
</organism>